<comment type="subcellular location">
    <subcellularLocation>
        <location evidence="1">Nucleus</location>
    </subcellularLocation>
</comment>
<comment type="caution">
    <text evidence="11">The sequence shown here is derived from an EMBL/GenBank/DDBJ whole genome shotgun (WGS) entry which is preliminary data.</text>
</comment>
<keyword evidence="8" id="KW-0812">Transmembrane</keyword>
<dbReference type="Pfam" id="PF23209">
    <property type="entry name" value="IDM1_C"/>
    <property type="match status" value="1"/>
</dbReference>
<evidence type="ECO:0000256" key="4">
    <source>
        <dbReference type="ARBA" id="ARBA00022833"/>
    </source>
</evidence>
<dbReference type="GO" id="GO:0000977">
    <property type="term" value="F:RNA polymerase II transcription regulatory region sequence-specific DNA binding"/>
    <property type="evidence" value="ECO:0007669"/>
    <property type="project" value="TreeGrafter"/>
</dbReference>
<feature type="compositionally biased region" description="Low complexity" evidence="7">
    <location>
        <begin position="474"/>
        <end position="486"/>
    </location>
</feature>
<dbReference type="GO" id="GO:0042393">
    <property type="term" value="F:histone binding"/>
    <property type="evidence" value="ECO:0007669"/>
    <property type="project" value="TreeGrafter"/>
</dbReference>
<evidence type="ECO:0000256" key="6">
    <source>
        <dbReference type="PROSITE-ProRule" id="PRU00146"/>
    </source>
</evidence>
<sequence>MANSTDAKDAAMAKVRPGHKREFEFAFRARSEIHGYLGRTRSSRVFSSPGNNGSNSYNGKKLKGYGIKNVCQLEKAEKVDVDLEAKVESVTPLLSKNGDAGIVEVKEKVVECEERNKGSLLILDNDLKEEGDLCEERNNGSVTVLMDGEMEENEVLGSKSGVEVKEGYKDHPFEEGISGLVLMDEDSNAIVNRAFERKNDCELKKDDAREEGTSGLSSVLIKNGEGGDVNNSLHPVVVDGDSKSKVGAEKPFRRFTRSALKPKIETVDTSSSDGVKVDDRGSSSAAATTTTTPTKMFSIDGSKKFPTKLKDLLDSGILEGQKVKYLRGAKVRGPGEKGLHGMVRESGILCFCDDCKGKEVVTPTIFVLHAGSSNKRPPEYICLENGNTLCDVMNACKNSSLDTLDEAIRLSTGFSPSKKSNFCLNCRGSITGAGSRKSKLLCSQCFGLKDFQASSAPKTAKKERTAKPHSVPESSSNLLKSSLSGSKSQGRVTKKLALYLCFIFFFFFFWGEIFEHISWFLKKRSCQMELKLDIIARERLCYYDVMPKFYRFDLFLLFYKYKCVGQKLLAGYKKGFGIFCSCCNSEVSPSQFEAHAGWASRRKPYLNIYTSNGVSLHELAISLSKGRRHSIKENDDLCQICRDGGKLLCCDVCPRAFHQECLSLPSIPRGKWYCKYCLNTFEKEKFVERNANAIAAGRVAGVDPIEQITRRCIRIVKTFEAEVGGCVFCRGHDFERTFGPRTVIICDQCEKEFHVGCLKEHKMQDLKELPKGKWFCCTGCERIHSALQKLVIRGEEKLPDSSLNFIKKHEESASESGCSDDVRWRLLSKKTDSSDVTEALLSDAVAIFHECFDPITVDKSKRKRDDHDFIPSMVKGGNMKGQDLGGMYCAVLLVNHVVVSVAVVRIFGQELAELPIVATSSRWQGQGYFQTLFSCIEKLLGFLNVKNLVLPAAEEVGSIWKNKFGFGAISQDELMEYRRRYQIMLFQGALMLQKPVPKCRIVGKSEGG</sequence>
<dbReference type="InterPro" id="IPR000182">
    <property type="entry name" value="GNAT_dom"/>
</dbReference>
<feature type="region of interest" description="Disordered" evidence="7">
    <location>
        <begin position="266"/>
        <end position="290"/>
    </location>
</feature>
<feature type="transmembrane region" description="Helical" evidence="8">
    <location>
        <begin position="496"/>
        <end position="514"/>
    </location>
</feature>
<evidence type="ECO:0000256" key="3">
    <source>
        <dbReference type="ARBA" id="ARBA00022771"/>
    </source>
</evidence>
<evidence type="ECO:0000313" key="11">
    <source>
        <dbReference type="EMBL" id="KAG6779972.1"/>
    </source>
</evidence>
<evidence type="ECO:0008006" key="13">
    <source>
        <dbReference type="Google" id="ProtNLM"/>
    </source>
</evidence>
<dbReference type="GO" id="GO:0003682">
    <property type="term" value="F:chromatin binding"/>
    <property type="evidence" value="ECO:0007669"/>
    <property type="project" value="TreeGrafter"/>
</dbReference>
<organism evidence="11 12">
    <name type="scientific">Populus tomentosa</name>
    <name type="common">Chinese white poplar</name>
    <dbReference type="NCBI Taxonomy" id="118781"/>
    <lineage>
        <taxon>Eukaryota</taxon>
        <taxon>Viridiplantae</taxon>
        <taxon>Streptophyta</taxon>
        <taxon>Embryophyta</taxon>
        <taxon>Tracheophyta</taxon>
        <taxon>Spermatophyta</taxon>
        <taxon>Magnoliopsida</taxon>
        <taxon>eudicotyledons</taxon>
        <taxon>Gunneridae</taxon>
        <taxon>Pentapetalae</taxon>
        <taxon>rosids</taxon>
        <taxon>fabids</taxon>
        <taxon>Malpighiales</taxon>
        <taxon>Salicaceae</taxon>
        <taxon>Saliceae</taxon>
        <taxon>Populus</taxon>
    </lineage>
</organism>
<gene>
    <name evidence="11" type="ORF">POTOM_016378</name>
</gene>
<keyword evidence="2" id="KW-0479">Metal-binding</keyword>
<evidence type="ECO:0000256" key="8">
    <source>
        <dbReference type="SAM" id="Phobius"/>
    </source>
</evidence>
<keyword evidence="3 6" id="KW-0863">Zinc-finger</keyword>
<dbReference type="AlphaFoldDB" id="A0A8X8A4R3"/>
<dbReference type="Pfam" id="PF16135">
    <property type="entry name" value="TDBD"/>
    <property type="match status" value="2"/>
</dbReference>
<dbReference type="InterPro" id="IPR059153">
    <property type="entry name" value="NSD_PHD-1st"/>
</dbReference>
<dbReference type="GO" id="GO:0045944">
    <property type="term" value="P:positive regulation of transcription by RNA polymerase II"/>
    <property type="evidence" value="ECO:0007669"/>
    <property type="project" value="TreeGrafter"/>
</dbReference>
<keyword evidence="5" id="KW-0539">Nucleus</keyword>
<dbReference type="FunFam" id="3.30.40.10:FF:000494">
    <property type="entry name" value="Acyl-CoA N-acyltransferase with RING/FYVE/PHD-type zinc finger domain"/>
    <property type="match status" value="1"/>
</dbReference>
<dbReference type="PANTHER" id="PTHR47025">
    <property type="entry name" value="AUTOIMMUNE REGULATOR"/>
    <property type="match status" value="1"/>
</dbReference>
<keyword evidence="8" id="KW-0472">Membrane</keyword>
<proteinExistence type="predicted"/>
<dbReference type="GO" id="GO:0016747">
    <property type="term" value="F:acyltransferase activity, transferring groups other than amino-acyl groups"/>
    <property type="evidence" value="ECO:0007669"/>
    <property type="project" value="InterPro"/>
</dbReference>
<dbReference type="InterPro" id="IPR019787">
    <property type="entry name" value="Znf_PHD-finger"/>
</dbReference>
<reference evidence="11" key="1">
    <citation type="journal article" date="2020" name="bioRxiv">
        <title>Hybrid origin of Populus tomentosa Carr. identified through genome sequencing and phylogenomic analysis.</title>
        <authorList>
            <person name="An X."/>
            <person name="Gao K."/>
            <person name="Chen Z."/>
            <person name="Li J."/>
            <person name="Yang X."/>
            <person name="Yang X."/>
            <person name="Zhou J."/>
            <person name="Guo T."/>
            <person name="Zhao T."/>
            <person name="Huang S."/>
            <person name="Miao D."/>
            <person name="Khan W.U."/>
            <person name="Rao P."/>
            <person name="Ye M."/>
            <person name="Lei B."/>
            <person name="Liao W."/>
            <person name="Wang J."/>
            <person name="Ji L."/>
            <person name="Li Y."/>
            <person name="Guo B."/>
            <person name="Mustafa N.S."/>
            <person name="Li S."/>
            <person name="Yun Q."/>
            <person name="Keller S.R."/>
            <person name="Mao J."/>
            <person name="Zhang R."/>
            <person name="Strauss S.H."/>
        </authorList>
    </citation>
    <scope>NUCLEOTIDE SEQUENCE</scope>
    <source>
        <strain evidence="11">GM15</strain>
        <tissue evidence="11">Leaf</tissue>
    </source>
</reference>
<protein>
    <recommendedName>
        <fullName evidence="13">PHD-type domain-containing protein</fullName>
    </recommendedName>
</protein>
<feature type="domain" description="PHD-type" evidence="9">
    <location>
        <begin position="635"/>
        <end position="680"/>
    </location>
</feature>
<dbReference type="Proteomes" id="UP000886885">
    <property type="component" value="Chromosome 4A"/>
</dbReference>
<name>A0A8X8A4R3_POPTO</name>
<dbReference type="InterPro" id="IPR032308">
    <property type="entry name" value="TDBD"/>
</dbReference>
<dbReference type="InterPro" id="IPR019786">
    <property type="entry name" value="Zinc_finger_PHD-type_CS"/>
</dbReference>
<keyword evidence="8" id="KW-1133">Transmembrane helix</keyword>
<evidence type="ECO:0000259" key="10">
    <source>
        <dbReference type="PROSITE" id="PS51186"/>
    </source>
</evidence>
<evidence type="ECO:0000256" key="2">
    <source>
        <dbReference type="ARBA" id="ARBA00022723"/>
    </source>
</evidence>
<accession>A0A8X8A4R3</accession>
<dbReference type="OrthoDB" id="1870062at2759"/>
<dbReference type="InterPro" id="IPR001965">
    <property type="entry name" value="Znf_PHD"/>
</dbReference>
<dbReference type="GO" id="GO:0005634">
    <property type="term" value="C:nucleus"/>
    <property type="evidence" value="ECO:0007669"/>
    <property type="project" value="UniProtKB-SubCell"/>
</dbReference>
<keyword evidence="12" id="KW-1185">Reference proteome</keyword>
<evidence type="ECO:0000256" key="7">
    <source>
        <dbReference type="SAM" id="MobiDB-lite"/>
    </source>
</evidence>
<dbReference type="Pfam" id="PF23011">
    <property type="entry name" value="PHD-1st_NSD"/>
    <property type="match status" value="1"/>
</dbReference>
<evidence type="ECO:0000259" key="9">
    <source>
        <dbReference type="PROSITE" id="PS50016"/>
    </source>
</evidence>
<dbReference type="SMART" id="SM00249">
    <property type="entry name" value="PHD"/>
    <property type="match status" value="2"/>
</dbReference>
<feature type="domain" description="N-acetyltransferase" evidence="10">
    <location>
        <begin position="831"/>
        <end position="997"/>
    </location>
</feature>
<dbReference type="PROSITE" id="PS51186">
    <property type="entry name" value="GNAT"/>
    <property type="match status" value="1"/>
</dbReference>
<dbReference type="PANTHER" id="PTHR47025:SF2">
    <property type="entry name" value="AUTOIMMUNE REGULATOR"/>
    <property type="match status" value="1"/>
</dbReference>
<dbReference type="PROSITE" id="PS50016">
    <property type="entry name" value="ZF_PHD_2"/>
    <property type="match status" value="1"/>
</dbReference>
<evidence type="ECO:0000256" key="5">
    <source>
        <dbReference type="ARBA" id="ARBA00023242"/>
    </source>
</evidence>
<evidence type="ECO:0000313" key="12">
    <source>
        <dbReference type="Proteomes" id="UP000886885"/>
    </source>
</evidence>
<keyword evidence="4" id="KW-0862">Zinc</keyword>
<dbReference type="InterPro" id="IPR056511">
    <property type="entry name" value="IDM1_C"/>
</dbReference>
<feature type="region of interest" description="Disordered" evidence="7">
    <location>
        <begin position="457"/>
        <end position="486"/>
    </location>
</feature>
<dbReference type="PROSITE" id="PS01359">
    <property type="entry name" value="ZF_PHD_1"/>
    <property type="match status" value="1"/>
</dbReference>
<dbReference type="GO" id="GO:0008270">
    <property type="term" value="F:zinc ion binding"/>
    <property type="evidence" value="ECO:0007669"/>
    <property type="project" value="UniProtKB-KW"/>
</dbReference>
<dbReference type="EMBL" id="JAAWWB010000007">
    <property type="protein sequence ID" value="KAG6779972.1"/>
    <property type="molecule type" value="Genomic_DNA"/>
</dbReference>
<evidence type="ECO:0000256" key="1">
    <source>
        <dbReference type="ARBA" id="ARBA00004123"/>
    </source>
</evidence>
<dbReference type="CDD" id="cd15539">
    <property type="entry name" value="PHD1_AIRE"/>
    <property type="match status" value="1"/>
</dbReference>